<dbReference type="Gene3D" id="4.10.60.10">
    <property type="entry name" value="Zinc finger, CCHC-type"/>
    <property type="match status" value="1"/>
</dbReference>
<name>A0A0C2GD11_9BILA</name>
<protein>
    <submittedName>
        <fullName evidence="4">Zinc knuckle</fullName>
    </submittedName>
</protein>
<dbReference type="SUPFAM" id="SSF57756">
    <property type="entry name" value="Retrovirus zinc finger-like domains"/>
    <property type="match status" value="1"/>
</dbReference>
<dbReference type="InterPro" id="IPR001878">
    <property type="entry name" value="Znf_CCHC"/>
</dbReference>
<evidence type="ECO:0000313" key="5">
    <source>
        <dbReference type="Proteomes" id="UP000054047"/>
    </source>
</evidence>
<proteinExistence type="predicted"/>
<accession>A0A0C2GD11</accession>
<dbReference type="InterPro" id="IPR036875">
    <property type="entry name" value="Znf_CCHC_sf"/>
</dbReference>
<dbReference type="AlphaFoldDB" id="A0A0C2GD11"/>
<dbReference type="SMART" id="SM00343">
    <property type="entry name" value="ZnF_C2HC"/>
    <property type="match status" value="1"/>
</dbReference>
<dbReference type="GO" id="GO:0003676">
    <property type="term" value="F:nucleic acid binding"/>
    <property type="evidence" value="ECO:0007669"/>
    <property type="project" value="InterPro"/>
</dbReference>
<evidence type="ECO:0000259" key="3">
    <source>
        <dbReference type="PROSITE" id="PS50158"/>
    </source>
</evidence>
<gene>
    <name evidence="4" type="ORF">ANCDUO_13047</name>
</gene>
<keyword evidence="1" id="KW-0862">Zinc</keyword>
<dbReference type="PROSITE" id="PS50158">
    <property type="entry name" value="ZF_CCHC"/>
    <property type="match status" value="1"/>
</dbReference>
<dbReference type="GO" id="GO:0005737">
    <property type="term" value="C:cytoplasm"/>
    <property type="evidence" value="ECO:0007669"/>
    <property type="project" value="UniProtKB-ARBA"/>
</dbReference>
<evidence type="ECO:0000313" key="4">
    <source>
        <dbReference type="EMBL" id="KIH56769.1"/>
    </source>
</evidence>
<sequence>MRADQTVGEFRVVLERLANKAYQGVPAEVASLQKAEFLFRQLASWNGSCSLSEVIKTSEGHEAYERVKRAALRLERNKKAATQMSSRRTGQPFRQRVEGEMPGKRSSHFNNIGEELERPQLALKKQESSTGDLWVSIWTVRSVSTPKHSSEMERLPRRCYKCGLHGHIARECTSEPRREIPERDINALMSNDIRQGGSFSAWIDSLACSVSVSEVYQATNGLFGQKSLTDIGIMGKKVQSLLDTGSEMSIIPLSAFRTTHAEWIDLDAQVRRVPKVDVVIRNASGEVMSFADTVRYGWTSDCKT</sequence>
<feature type="compositionally biased region" description="Polar residues" evidence="2">
    <location>
        <begin position="80"/>
        <end position="89"/>
    </location>
</feature>
<dbReference type="Pfam" id="PF00098">
    <property type="entry name" value="zf-CCHC"/>
    <property type="match status" value="1"/>
</dbReference>
<dbReference type="OrthoDB" id="5875521at2759"/>
<dbReference type="Proteomes" id="UP000054047">
    <property type="component" value="Unassembled WGS sequence"/>
</dbReference>
<reference evidence="4 5" key="1">
    <citation type="submission" date="2013-12" db="EMBL/GenBank/DDBJ databases">
        <title>Draft genome of the parsitic nematode Ancylostoma duodenale.</title>
        <authorList>
            <person name="Mitreva M."/>
        </authorList>
    </citation>
    <scope>NUCLEOTIDE SEQUENCE [LARGE SCALE GENOMIC DNA]</scope>
    <source>
        <strain evidence="4 5">Zhejiang</strain>
    </source>
</reference>
<organism evidence="4 5">
    <name type="scientific">Ancylostoma duodenale</name>
    <dbReference type="NCBI Taxonomy" id="51022"/>
    <lineage>
        <taxon>Eukaryota</taxon>
        <taxon>Metazoa</taxon>
        <taxon>Ecdysozoa</taxon>
        <taxon>Nematoda</taxon>
        <taxon>Chromadorea</taxon>
        <taxon>Rhabditida</taxon>
        <taxon>Rhabditina</taxon>
        <taxon>Rhabditomorpha</taxon>
        <taxon>Strongyloidea</taxon>
        <taxon>Ancylostomatidae</taxon>
        <taxon>Ancylostomatinae</taxon>
        <taxon>Ancylostoma</taxon>
    </lineage>
</organism>
<keyword evidence="5" id="KW-1185">Reference proteome</keyword>
<keyword evidence="1" id="KW-0863">Zinc-finger</keyword>
<feature type="domain" description="CCHC-type" evidence="3">
    <location>
        <begin position="157"/>
        <end position="174"/>
    </location>
</feature>
<feature type="region of interest" description="Disordered" evidence="2">
    <location>
        <begin position="78"/>
        <end position="109"/>
    </location>
</feature>
<dbReference type="EMBL" id="KN735275">
    <property type="protein sequence ID" value="KIH56769.1"/>
    <property type="molecule type" value="Genomic_DNA"/>
</dbReference>
<evidence type="ECO:0000256" key="1">
    <source>
        <dbReference type="PROSITE-ProRule" id="PRU00047"/>
    </source>
</evidence>
<dbReference type="GO" id="GO:0019899">
    <property type="term" value="F:enzyme binding"/>
    <property type="evidence" value="ECO:0007669"/>
    <property type="project" value="UniProtKB-ARBA"/>
</dbReference>
<evidence type="ECO:0000256" key="2">
    <source>
        <dbReference type="SAM" id="MobiDB-lite"/>
    </source>
</evidence>
<keyword evidence="1" id="KW-0479">Metal-binding</keyword>
<dbReference type="GO" id="GO:0008270">
    <property type="term" value="F:zinc ion binding"/>
    <property type="evidence" value="ECO:0007669"/>
    <property type="project" value="UniProtKB-KW"/>
</dbReference>